<dbReference type="RefSeq" id="WP_161449268.1">
    <property type="nucleotide sequence ID" value="NZ_WYDN01000008.1"/>
</dbReference>
<reference evidence="1 2" key="1">
    <citation type="submission" date="2020-01" db="EMBL/GenBank/DDBJ databases">
        <title>Glutamicibacter soli M275.</title>
        <authorList>
            <person name="Meng X."/>
        </authorList>
    </citation>
    <scope>NUCLEOTIDE SEQUENCE [LARGE SCALE GENOMIC DNA]</scope>
    <source>
        <strain evidence="1 2">M275</strain>
    </source>
</reference>
<gene>
    <name evidence="1" type="ORF">GT020_10630</name>
</gene>
<dbReference type="Proteomes" id="UP000477543">
    <property type="component" value="Unassembled WGS sequence"/>
</dbReference>
<organism evidence="1 2">
    <name type="scientific">Glutamicibacter soli</name>
    <dbReference type="NCBI Taxonomy" id="453836"/>
    <lineage>
        <taxon>Bacteria</taxon>
        <taxon>Bacillati</taxon>
        <taxon>Actinomycetota</taxon>
        <taxon>Actinomycetes</taxon>
        <taxon>Micrococcales</taxon>
        <taxon>Micrococcaceae</taxon>
        <taxon>Glutamicibacter</taxon>
    </lineage>
</organism>
<dbReference type="InterPro" id="IPR054817">
    <property type="entry name" value="Glycosyl_F510_1955-like"/>
</dbReference>
<protein>
    <submittedName>
        <fullName evidence="1">Exo-alpha-sialidase</fullName>
    </submittedName>
</protein>
<dbReference type="AlphaFoldDB" id="A0A6L9G5E5"/>
<proteinExistence type="predicted"/>
<comment type="caution">
    <text evidence="1">The sequence shown here is derived from an EMBL/GenBank/DDBJ whole genome shotgun (WGS) entry which is preliminary data.</text>
</comment>
<dbReference type="InterPro" id="IPR015943">
    <property type="entry name" value="WD40/YVTN_repeat-like_dom_sf"/>
</dbReference>
<dbReference type="Gene3D" id="2.130.10.10">
    <property type="entry name" value="YVTN repeat-like/Quinoprotein amine dehydrogenase"/>
    <property type="match status" value="1"/>
</dbReference>
<evidence type="ECO:0000313" key="1">
    <source>
        <dbReference type="EMBL" id="NAZ16514.1"/>
    </source>
</evidence>
<accession>A0A6L9G5E5</accession>
<sequence length="291" mass="29992">MLTQSSLLRAQKRAVLSVAALSMALLTGCTQSISEGPAAQEAASVAVFSHVHGMSVDPDSGRILLATHEGLFDATADEPQKIGPTIDLMGFATAGKDEYYASGHPSTETGLPDPAGLIRSTDGGSTWEPLSLQGKSDFHALAVTGESVIGFDGTLRVTDDTVTWNTIDAGIQPYHLAGSPLSQVVLATTEQGVHRSEDGGKTWTLPQDAPVLLLTAVASKSVAVGVEPDGAVQLSRDAGRTWQETGGVVTGQPAAIATTGDDGGQVRIWVATSTGISHSTDDGATFTEKTP</sequence>
<dbReference type="CDD" id="cd15482">
    <property type="entry name" value="Sialidase_non-viral"/>
    <property type="match status" value="1"/>
</dbReference>
<dbReference type="NCBIfam" id="NF045728">
    <property type="entry name" value="glycosyl_F510_1955"/>
    <property type="match status" value="1"/>
</dbReference>
<name>A0A6L9G5E5_9MICC</name>
<dbReference type="EMBL" id="WYDN01000008">
    <property type="protein sequence ID" value="NAZ16514.1"/>
    <property type="molecule type" value="Genomic_DNA"/>
</dbReference>
<evidence type="ECO:0000313" key="2">
    <source>
        <dbReference type="Proteomes" id="UP000477543"/>
    </source>
</evidence>
<dbReference type="SUPFAM" id="SSF110296">
    <property type="entry name" value="Oligoxyloglucan reducing end-specific cellobiohydrolase"/>
    <property type="match status" value="1"/>
</dbReference>